<dbReference type="EMBL" id="QLTW01000088">
    <property type="protein sequence ID" value="MBT9145398.1"/>
    <property type="molecule type" value="Genomic_DNA"/>
</dbReference>
<dbReference type="GO" id="GO:0043571">
    <property type="term" value="P:maintenance of CRISPR repeat elements"/>
    <property type="evidence" value="ECO:0007669"/>
    <property type="project" value="InterPro"/>
</dbReference>
<evidence type="ECO:0000256" key="1">
    <source>
        <dbReference type="ARBA" id="ARBA00023118"/>
    </source>
</evidence>
<accession>A0A9E2BH05</accession>
<organism evidence="2 3">
    <name type="scientific">Psychracetigena formicireducens</name>
    <dbReference type="NCBI Taxonomy" id="2986056"/>
    <lineage>
        <taxon>Bacteria</taxon>
        <taxon>Bacillati</taxon>
        <taxon>Candidatus Lithacetigenota</taxon>
        <taxon>Candidatus Psychracetigena</taxon>
    </lineage>
</organism>
<dbReference type="InterPro" id="IPR013422">
    <property type="entry name" value="CRISPR-assoc_prot_Cas5_N"/>
</dbReference>
<dbReference type="NCBIfam" id="TIGR02593">
    <property type="entry name" value="CRISPR_cas5"/>
    <property type="match status" value="1"/>
</dbReference>
<sequence>MDAIKIKTVSIFASFKWKKDQKYHRTYELPPKTTLLGFAGSALGLKEEQIYHKWEWNGKESPLVDRVKVAVLLDKVEGKVREAWRTIKSIKGKAEREIEPLFLEGWTFIRIPIVREQLYRPRYIVYISSNEGNLLRQVKGKFENPVFPLSLGRDDELIRVESVNIVPLTDPKYPISLHSILLPFNIAKVKKKTVLEGTLKPHISQKLPHRFEIIDKTRKPKDEEEFTFLTGYKVTIEEPIKDAYYDSEEDRNVVFL</sequence>
<evidence type="ECO:0000313" key="3">
    <source>
        <dbReference type="Proteomes" id="UP000811545"/>
    </source>
</evidence>
<proteinExistence type="predicted"/>
<evidence type="ECO:0000313" key="2">
    <source>
        <dbReference type="EMBL" id="MBT9145398.1"/>
    </source>
</evidence>
<dbReference type="InterPro" id="IPR021124">
    <property type="entry name" value="CRISPR-assoc_prot_Cas5"/>
</dbReference>
<keyword evidence="1" id="KW-0051">Antiviral defense</keyword>
<dbReference type="Gene3D" id="3.30.70.2660">
    <property type="match status" value="1"/>
</dbReference>
<dbReference type="Proteomes" id="UP000811545">
    <property type="component" value="Unassembled WGS sequence"/>
</dbReference>
<reference evidence="2 3" key="1">
    <citation type="journal article" date="2021" name="bioRxiv">
        <title>Unique metabolic strategies in Hadean analogues reveal hints for primordial physiology.</title>
        <authorList>
            <person name="Nobu M.K."/>
            <person name="Nakai R."/>
            <person name="Tamazawa S."/>
            <person name="Mori H."/>
            <person name="Toyoda A."/>
            <person name="Ijiri A."/>
            <person name="Suzuki S."/>
            <person name="Kurokawa K."/>
            <person name="Kamagata Y."/>
            <person name="Tamaki H."/>
        </authorList>
    </citation>
    <scope>NUCLEOTIDE SEQUENCE [LARGE SCALE GENOMIC DNA]</scope>
    <source>
        <strain evidence="2">BS525</strain>
    </source>
</reference>
<dbReference type="AlphaFoldDB" id="A0A9E2BH05"/>
<gene>
    <name evidence="2" type="ORF">DDT42_01269</name>
</gene>
<comment type="caution">
    <text evidence="2">The sequence shown here is derived from an EMBL/GenBank/DDBJ whole genome shotgun (WGS) entry which is preliminary data.</text>
</comment>
<protein>
    <recommendedName>
        <fullName evidence="4">CRISPR-associated protein Cas5</fullName>
    </recommendedName>
</protein>
<name>A0A9E2BH05_PSYF1</name>
<evidence type="ECO:0008006" key="4">
    <source>
        <dbReference type="Google" id="ProtNLM"/>
    </source>
</evidence>
<dbReference type="GO" id="GO:0051607">
    <property type="term" value="P:defense response to virus"/>
    <property type="evidence" value="ECO:0007669"/>
    <property type="project" value="UniProtKB-KW"/>
</dbReference>
<dbReference type="Pfam" id="PF09704">
    <property type="entry name" value="Cas_Cas5d"/>
    <property type="match status" value="1"/>
</dbReference>